<sequence length="69" mass="7787">MGFLTITRREGESIRLTIDPGVDTDKLLALLLRDGITIHMHRVQRDGHIRVGIEAPKQVKISRDELVAD</sequence>
<organism evidence="2 3">
    <name type="scientific">Aquipseudomonas alcaligenes</name>
    <name type="common">Pseudomonas alcaligenes</name>
    <dbReference type="NCBI Taxonomy" id="43263"/>
    <lineage>
        <taxon>Bacteria</taxon>
        <taxon>Pseudomonadati</taxon>
        <taxon>Pseudomonadota</taxon>
        <taxon>Gammaproteobacteria</taxon>
        <taxon>Pseudomonadales</taxon>
        <taxon>Pseudomonadaceae</taxon>
        <taxon>Aquipseudomonas</taxon>
    </lineage>
</organism>
<keyword evidence="1" id="KW-0010">Activator</keyword>
<dbReference type="Gene3D" id="2.60.40.4380">
    <property type="entry name" value="Translational regulator CsrA"/>
    <property type="match status" value="1"/>
</dbReference>
<dbReference type="GO" id="GO:0006402">
    <property type="term" value="P:mRNA catabolic process"/>
    <property type="evidence" value="ECO:0007669"/>
    <property type="project" value="InterPro"/>
</dbReference>
<dbReference type="GO" id="GO:0006109">
    <property type="term" value="P:regulation of carbohydrate metabolic process"/>
    <property type="evidence" value="ECO:0007669"/>
    <property type="project" value="InterPro"/>
</dbReference>
<dbReference type="AlphaFoldDB" id="A0A1N6NPS0"/>
<dbReference type="GO" id="GO:0003723">
    <property type="term" value="F:RNA binding"/>
    <property type="evidence" value="ECO:0007669"/>
    <property type="project" value="InterPro"/>
</dbReference>
<evidence type="ECO:0000313" key="3">
    <source>
        <dbReference type="Proteomes" id="UP000185841"/>
    </source>
</evidence>
<dbReference type="RefSeq" id="WP_076423737.1">
    <property type="nucleotide sequence ID" value="NZ_FTMP01000001.1"/>
</dbReference>
<dbReference type="EMBL" id="FTMP01000001">
    <property type="protein sequence ID" value="SIP94081.1"/>
    <property type="molecule type" value="Genomic_DNA"/>
</dbReference>
<gene>
    <name evidence="2" type="ORF">SAMN05878282_101457</name>
</gene>
<evidence type="ECO:0000313" key="2">
    <source>
        <dbReference type="EMBL" id="SIP94081.1"/>
    </source>
</evidence>
<dbReference type="Proteomes" id="UP000185841">
    <property type="component" value="Unassembled WGS sequence"/>
</dbReference>
<name>A0A1N6NPS0_AQUAC</name>
<protein>
    <submittedName>
        <fullName evidence="2">Carbon storage regulator, CsrA</fullName>
    </submittedName>
</protein>
<dbReference type="InterPro" id="IPR036107">
    <property type="entry name" value="CsrA_sf"/>
</dbReference>
<proteinExistence type="predicted"/>
<accession>A0A1N6NPS0</accession>
<reference evidence="2 3" key="1">
    <citation type="submission" date="2017-01" db="EMBL/GenBank/DDBJ databases">
        <authorList>
            <person name="Mah S.A."/>
            <person name="Swanson W.J."/>
            <person name="Moy G.W."/>
            <person name="Vacquier V.D."/>
        </authorList>
    </citation>
    <scope>NUCLEOTIDE SEQUENCE [LARGE SCALE GENOMIC DNA]</scope>
    <source>
        <strain evidence="2 3">RU36E</strain>
    </source>
</reference>
<dbReference type="Pfam" id="PF02599">
    <property type="entry name" value="CsrA"/>
    <property type="match status" value="1"/>
</dbReference>
<evidence type="ECO:0000256" key="1">
    <source>
        <dbReference type="ARBA" id="ARBA00023159"/>
    </source>
</evidence>
<dbReference type="InterPro" id="IPR003751">
    <property type="entry name" value="CsrA"/>
</dbReference>
<dbReference type="SUPFAM" id="SSF117130">
    <property type="entry name" value="CsrA-like"/>
    <property type="match status" value="1"/>
</dbReference>